<keyword evidence="3" id="KW-0472">Membrane</keyword>
<feature type="transmembrane region" description="Helical" evidence="3">
    <location>
        <begin position="109"/>
        <end position="124"/>
    </location>
</feature>
<dbReference type="PANTHER" id="PTHR45093:SF2">
    <property type="entry name" value="LISH DOMAIN-CONTAINING PROTEIN"/>
    <property type="match status" value="1"/>
</dbReference>
<evidence type="ECO:0000256" key="3">
    <source>
        <dbReference type="SAM" id="Phobius"/>
    </source>
</evidence>
<evidence type="ECO:0000313" key="4">
    <source>
        <dbReference type="Proteomes" id="UP000504607"/>
    </source>
</evidence>
<dbReference type="PANTHER" id="PTHR45093">
    <property type="entry name" value="TRANSCRIPTION ACTIVATOR MSS11"/>
    <property type="match status" value="1"/>
</dbReference>
<reference evidence="5" key="1">
    <citation type="submission" date="2025-08" db="UniProtKB">
        <authorList>
            <consortium name="RefSeq"/>
        </authorList>
    </citation>
    <scope>IDENTIFICATION</scope>
</reference>
<keyword evidence="2" id="KW-0539">Nucleus</keyword>
<protein>
    <submittedName>
        <fullName evidence="5">Transcriptional corepressor LEUNIG-like isoform X1</fullName>
    </submittedName>
</protein>
<evidence type="ECO:0000256" key="2">
    <source>
        <dbReference type="ARBA" id="ARBA00023242"/>
    </source>
</evidence>
<dbReference type="GO" id="GO:0005634">
    <property type="term" value="C:nucleus"/>
    <property type="evidence" value="ECO:0007669"/>
    <property type="project" value="UniProtKB-SubCell"/>
</dbReference>
<name>A0A8N4F0S8_ELAGV</name>
<dbReference type="RefSeq" id="XP_029121239.1">
    <property type="nucleotide sequence ID" value="XM_029265406.1"/>
</dbReference>
<organism evidence="4 5">
    <name type="scientific">Elaeis guineensis var. tenera</name>
    <name type="common">Oil palm</name>
    <dbReference type="NCBI Taxonomy" id="51953"/>
    <lineage>
        <taxon>Eukaryota</taxon>
        <taxon>Viridiplantae</taxon>
        <taxon>Streptophyta</taxon>
        <taxon>Embryophyta</taxon>
        <taxon>Tracheophyta</taxon>
        <taxon>Spermatophyta</taxon>
        <taxon>Magnoliopsida</taxon>
        <taxon>Liliopsida</taxon>
        <taxon>Arecaceae</taxon>
        <taxon>Arecoideae</taxon>
        <taxon>Cocoseae</taxon>
        <taxon>Elaeidinae</taxon>
        <taxon>Elaeis</taxon>
    </lineage>
</organism>
<evidence type="ECO:0000313" key="5">
    <source>
        <dbReference type="RefSeq" id="XP_029121239.1"/>
    </source>
</evidence>
<dbReference type="AlphaFoldDB" id="A0A8N4F0S8"/>
<comment type="subcellular location">
    <subcellularLocation>
        <location evidence="1">Nucleus</location>
    </subcellularLocation>
</comment>
<gene>
    <name evidence="5" type="primary">LOC105047869</name>
</gene>
<proteinExistence type="predicted"/>
<sequence>MSQNNWEVHKIDRLDVYIDDYFMKRTLHASANAFQAEAKVSSDPVAIDASGGFLFEWCLVFWDILIARSQERMKSTQMLLHHTYSQAAFFVSFMTSLPTTLYLFHVSEFYLHYIICYCFGYYVLS</sequence>
<keyword evidence="3" id="KW-0812">Transmembrane</keyword>
<dbReference type="Proteomes" id="UP000504607">
    <property type="component" value="Chromosome 7"/>
</dbReference>
<evidence type="ECO:0000256" key="1">
    <source>
        <dbReference type="ARBA" id="ARBA00004123"/>
    </source>
</evidence>
<keyword evidence="4" id="KW-1185">Reference proteome</keyword>
<dbReference type="OrthoDB" id="692372at2759"/>
<accession>A0A8N4F0S8</accession>
<keyword evidence="3" id="KW-1133">Transmembrane helix</keyword>